<gene>
    <name evidence="6" type="ORF">GCM10025780_03510</name>
</gene>
<evidence type="ECO:0000256" key="3">
    <source>
        <dbReference type="ARBA" id="ARBA00023012"/>
    </source>
</evidence>
<dbReference type="Pfam" id="PF02518">
    <property type="entry name" value="HATPase_c"/>
    <property type="match status" value="1"/>
</dbReference>
<dbReference type="Gene3D" id="3.30.565.10">
    <property type="entry name" value="Histidine kinase-like ATPase, C-terminal domain"/>
    <property type="match status" value="1"/>
</dbReference>
<feature type="transmembrane region" description="Helical" evidence="4">
    <location>
        <begin position="125"/>
        <end position="143"/>
    </location>
</feature>
<evidence type="ECO:0000256" key="2">
    <source>
        <dbReference type="ARBA" id="ARBA00022777"/>
    </source>
</evidence>
<accession>A0ABP8VKD9</accession>
<keyword evidence="4" id="KW-1133">Transmembrane helix</keyword>
<feature type="domain" description="Histidine kinase/HSP90-like ATPase" evidence="5">
    <location>
        <begin position="303"/>
        <end position="389"/>
    </location>
</feature>
<evidence type="ECO:0000313" key="6">
    <source>
        <dbReference type="EMBL" id="GAA4665453.1"/>
    </source>
</evidence>
<dbReference type="InterPro" id="IPR050482">
    <property type="entry name" value="Sensor_HK_TwoCompSys"/>
</dbReference>
<proteinExistence type="predicted"/>
<evidence type="ECO:0000256" key="1">
    <source>
        <dbReference type="ARBA" id="ARBA00022679"/>
    </source>
</evidence>
<evidence type="ECO:0000259" key="5">
    <source>
        <dbReference type="Pfam" id="PF02518"/>
    </source>
</evidence>
<comment type="caution">
    <text evidence="6">The sequence shown here is derived from an EMBL/GenBank/DDBJ whole genome shotgun (WGS) entry which is preliminary data.</text>
</comment>
<feature type="transmembrane region" description="Helical" evidence="4">
    <location>
        <begin position="149"/>
        <end position="168"/>
    </location>
</feature>
<dbReference type="Proteomes" id="UP001501295">
    <property type="component" value="Unassembled WGS sequence"/>
</dbReference>
<dbReference type="PANTHER" id="PTHR24421">
    <property type="entry name" value="NITRATE/NITRITE SENSOR PROTEIN NARX-RELATED"/>
    <property type="match status" value="1"/>
</dbReference>
<feature type="transmembrane region" description="Helical" evidence="4">
    <location>
        <begin position="70"/>
        <end position="89"/>
    </location>
</feature>
<protein>
    <recommendedName>
        <fullName evidence="5">Histidine kinase/HSP90-like ATPase domain-containing protein</fullName>
    </recommendedName>
</protein>
<dbReference type="InterPro" id="IPR036890">
    <property type="entry name" value="HATPase_C_sf"/>
</dbReference>
<keyword evidence="4" id="KW-0812">Transmembrane</keyword>
<keyword evidence="7" id="KW-1185">Reference proteome</keyword>
<name>A0ABP8VKD9_9MICO</name>
<keyword evidence="2" id="KW-0418">Kinase</keyword>
<evidence type="ECO:0000256" key="4">
    <source>
        <dbReference type="SAM" id="Phobius"/>
    </source>
</evidence>
<feature type="transmembrane region" description="Helical" evidence="4">
    <location>
        <begin position="43"/>
        <end position="63"/>
    </location>
</feature>
<organism evidence="6 7">
    <name type="scientific">Frondihabitans cladoniiphilus</name>
    <dbReference type="NCBI Taxonomy" id="715785"/>
    <lineage>
        <taxon>Bacteria</taxon>
        <taxon>Bacillati</taxon>
        <taxon>Actinomycetota</taxon>
        <taxon>Actinomycetes</taxon>
        <taxon>Micrococcales</taxon>
        <taxon>Microbacteriaceae</taxon>
        <taxon>Frondihabitans</taxon>
    </lineage>
</organism>
<dbReference type="EMBL" id="BAABLM010000001">
    <property type="protein sequence ID" value="GAA4665453.1"/>
    <property type="molecule type" value="Genomic_DNA"/>
</dbReference>
<feature type="transmembrane region" description="Helical" evidence="4">
    <location>
        <begin position="18"/>
        <end position="37"/>
    </location>
</feature>
<dbReference type="PANTHER" id="PTHR24421:SF61">
    <property type="entry name" value="OXYGEN SENSOR HISTIDINE KINASE NREB"/>
    <property type="match status" value="1"/>
</dbReference>
<evidence type="ECO:0000313" key="7">
    <source>
        <dbReference type="Proteomes" id="UP001501295"/>
    </source>
</evidence>
<dbReference type="InterPro" id="IPR003594">
    <property type="entry name" value="HATPase_dom"/>
</dbReference>
<dbReference type="SUPFAM" id="SSF55874">
    <property type="entry name" value="ATPase domain of HSP90 chaperone/DNA topoisomerase II/histidine kinase"/>
    <property type="match status" value="1"/>
</dbReference>
<keyword evidence="1" id="KW-0808">Transferase</keyword>
<dbReference type="CDD" id="cd16917">
    <property type="entry name" value="HATPase_UhpB-NarQ-NarX-like"/>
    <property type="match status" value="1"/>
</dbReference>
<keyword evidence="3" id="KW-0902">Two-component regulatory system</keyword>
<keyword evidence="4" id="KW-0472">Membrane</keyword>
<feature type="transmembrane region" description="Helical" evidence="4">
    <location>
        <begin position="95"/>
        <end position="118"/>
    </location>
</feature>
<reference evidence="7" key="1">
    <citation type="journal article" date="2019" name="Int. J. Syst. Evol. Microbiol.">
        <title>The Global Catalogue of Microorganisms (GCM) 10K type strain sequencing project: providing services to taxonomists for standard genome sequencing and annotation.</title>
        <authorList>
            <consortium name="The Broad Institute Genomics Platform"/>
            <consortium name="The Broad Institute Genome Sequencing Center for Infectious Disease"/>
            <person name="Wu L."/>
            <person name="Ma J."/>
        </authorList>
    </citation>
    <scope>NUCLEOTIDE SEQUENCE [LARGE SCALE GENOMIC DNA]</scope>
    <source>
        <strain evidence="7">JCM 18956</strain>
    </source>
</reference>
<sequence>MDLFAQERDRLLRTTTRFLGIACTVLSAVSLSFPGVATARIGPVPQLAVILPFAALMVVFLIMVGRSVRILWVVLGLAAGLAAGAAALLPDGFDGNGPLATAVIPFVGGGVASFALVLHSSRRRVALAAVAAVLVLAEVVLGTREVLSVQLAAVLLGWVLVFVAGFWIGNSVPRAARRIYSIGNAHRAERQASETEAQRRQGARLLHDTVLATLTLLAHSGVGVTSDALRAQAAEDARLLRHLRLGSTPQPQASGDYNLDTVEESPLGQTLESVKQRFGRMGLEVSWHGTGQVLLPTNVLDAFLLALAECLENVRRHAGVTEAHVTIIHDETMVRAMVTDAGVGFDLTGISEERLGFKESVVNRLREVGGGARLFSAPGAGTTVVLEAPR</sequence>